<keyword evidence="4" id="KW-1003">Cell membrane</keyword>
<dbReference type="InterPro" id="IPR006029">
    <property type="entry name" value="Neurotrans-gated_channel_TM"/>
</dbReference>
<dbReference type="FunFam" id="2.70.170.10:FF:000013">
    <property type="entry name" value="Acetylcholine receptor subunit alpha"/>
    <property type="match status" value="1"/>
</dbReference>
<protein>
    <submittedName>
        <fullName evidence="22">Acetylcholine receptor subunit alpha-like isoform X4</fullName>
    </submittedName>
</protein>
<evidence type="ECO:0000256" key="6">
    <source>
        <dbReference type="ARBA" id="ARBA00022729"/>
    </source>
</evidence>
<feature type="transmembrane region" description="Helical" evidence="18">
    <location>
        <begin position="305"/>
        <end position="326"/>
    </location>
</feature>
<dbReference type="SUPFAM" id="SSF63712">
    <property type="entry name" value="Nicotinic receptor ligand binding domain-like"/>
    <property type="match status" value="1"/>
</dbReference>
<dbReference type="InterPro" id="IPR006202">
    <property type="entry name" value="Neur_chan_lig-bd"/>
</dbReference>
<dbReference type="CDD" id="cd19031">
    <property type="entry name" value="LGIC_ECD_nAChR_proto_alpha-like"/>
    <property type="match status" value="1"/>
</dbReference>
<proteinExistence type="inferred from homology"/>
<dbReference type="Pfam" id="PF02931">
    <property type="entry name" value="Neur_chan_LBD"/>
    <property type="match status" value="1"/>
</dbReference>
<dbReference type="Proteomes" id="UP000301870">
    <property type="component" value="Chromosome 21"/>
</dbReference>
<keyword evidence="10 18" id="KW-0472">Membrane</keyword>
<evidence type="ECO:0000256" key="8">
    <source>
        <dbReference type="ARBA" id="ARBA00023018"/>
    </source>
</evidence>
<feature type="domain" description="Neurotransmitter-gated ion-channel ligand-binding" evidence="19">
    <location>
        <begin position="25"/>
        <end position="239"/>
    </location>
</feature>
<dbReference type="CDD" id="cd19064">
    <property type="entry name" value="LGIC_TM_nAChR"/>
    <property type="match status" value="1"/>
</dbReference>
<keyword evidence="11" id="KW-1015">Disulfide bond</keyword>
<evidence type="ECO:0000313" key="21">
    <source>
        <dbReference type="Proteomes" id="UP000301870"/>
    </source>
</evidence>
<evidence type="ECO:0000256" key="4">
    <source>
        <dbReference type="ARBA" id="ARBA00022475"/>
    </source>
</evidence>
<dbReference type="InterPro" id="IPR006201">
    <property type="entry name" value="Neur_channel"/>
</dbReference>
<dbReference type="PANTHER" id="PTHR18945">
    <property type="entry name" value="NEUROTRANSMITTER GATED ION CHANNEL"/>
    <property type="match status" value="1"/>
</dbReference>
<keyword evidence="7 18" id="KW-1133">Transmembrane helix</keyword>
<dbReference type="InterPro" id="IPR036734">
    <property type="entry name" value="Neur_chan_lig-bd_sf"/>
</dbReference>
<organism evidence="21 22">
    <name type="scientific">Spodoptera litura</name>
    <name type="common">Asian cotton leafworm</name>
    <dbReference type="NCBI Taxonomy" id="69820"/>
    <lineage>
        <taxon>Eukaryota</taxon>
        <taxon>Metazoa</taxon>
        <taxon>Ecdysozoa</taxon>
        <taxon>Arthropoda</taxon>
        <taxon>Hexapoda</taxon>
        <taxon>Insecta</taxon>
        <taxon>Pterygota</taxon>
        <taxon>Neoptera</taxon>
        <taxon>Endopterygota</taxon>
        <taxon>Lepidoptera</taxon>
        <taxon>Glossata</taxon>
        <taxon>Ditrysia</taxon>
        <taxon>Noctuoidea</taxon>
        <taxon>Noctuidae</taxon>
        <taxon>Amphipyrinae</taxon>
        <taxon>Spodoptera</taxon>
    </lineage>
</organism>
<feature type="signal peptide" evidence="18">
    <location>
        <begin position="1"/>
        <end position="19"/>
    </location>
</feature>
<evidence type="ECO:0000256" key="9">
    <source>
        <dbReference type="ARBA" id="ARBA00023065"/>
    </source>
</evidence>
<dbReference type="FunFam" id="1.20.58.390:FF:000012">
    <property type="entry name" value="Acetylcholine receptor subunit alpha-like"/>
    <property type="match status" value="1"/>
</dbReference>
<dbReference type="InterPro" id="IPR018000">
    <property type="entry name" value="Neurotransmitter_ion_chnl_CS"/>
</dbReference>
<keyword evidence="5 18" id="KW-0812">Transmembrane</keyword>
<dbReference type="Pfam" id="PF02932">
    <property type="entry name" value="Neur_chan_memb"/>
    <property type="match status" value="1"/>
</dbReference>
<keyword evidence="16 18" id="KW-0407">Ion channel</keyword>
<comment type="subcellular location">
    <subcellularLocation>
        <location evidence="17">Postsynaptic cell membrane</location>
        <topology evidence="17">Multi-pass membrane protein</topology>
    </subcellularLocation>
</comment>
<dbReference type="GeneID" id="111355419"/>
<feature type="transmembrane region" description="Helical" evidence="18">
    <location>
        <begin position="530"/>
        <end position="550"/>
    </location>
</feature>
<gene>
    <name evidence="22" type="primary">LOC111355419</name>
</gene>
<comment type="function">
    <text evidence="1">After binding acetylcholine, the AChR responds by an extensive change in conformation that affects all subunits and leads to opening of an ion-conducting channel across the plasma membrane.</text>
</comment>
<feature type="transmembrane region" description="Helical" evidence="18">
    <location>
        <begin position="240"/>
        <end position="263"/>
    </location>
</feature>
<evidence type="ECO:0000256" key="11">
    <source>
        <dbReference type="ARBA" id="ARBA00023157"/>
    </source>
</evidence>
<dbReference type="GO" id="GO:0004888">
    <property type="term" value="F:transmembrane signaling receptor activity"/>
    <property type="evidence" value="ECO:0007669"/>
    <property type="project" value="InterPro"/>
</dbReference>
<dbReference type="GO" id="GO:0007271">
    <property type="term" value="P:synaptic transmission, cholinergic"/>
    <property type="evidence" value="ECO:0007669"/>
    <property type="project" value="UniProtKB-ARBA"/>
</dbReference>
<dbReference type="PRINTS" id="PR00252">
    <property type="entry name" value="NRIONCHANNEL"/>
</dbReference>
<evidence type="ECO:0000256" key="16">
    <source>
        <dbReference type="ARBA" id="ARBA00023303"/>
    </source>
</evidence>
<reference evidence="22" key="1">
    <citation type="submission" date="2025-08" db="UniProtKB">
        <authorList>
            <consortium name="RefSeq"/>
        </authorList>
    </citation>
    <scope>IDENTIFICATION</scope>
    <source>
        <strain evidence="22">Ishihara</strain>
        <tissue evidence="22">Whole body</tissue>
    </source>
</reference>
<evidence type="ECO:0000256" key="5">
    <source>
        <dbReference type="ARBA" id="ARBA00022692"/>
    </source>
</evidence>
<evidence type="ECO:0000256" key="18">
    <source>
        <dbReference type="RuleBase" id="RU000687"/>
    </source>
</evidence>
<feature type="domain" description="Neurotransmitter-gated ion-channel transmembrane" evidence="20">
    <location>
        <begin position="246"/>
        <end position="546"/>
    </location>
</feature>
<keyword evidence="21" id="KW-1185">Reference proteome</keyword>
<dbReference type="InterPro" id="IPR038050">
    <property type="entry name" value="Neuro_actylchol_rec"/>
</dbReference>
<keyword evidence="13" id="KW-0325">Glycoprotein</keyword>
<dbReference type="AlphaFoldDB" id="A0A9J7IVT0"/>
<feature type="transmembrane region" description="Helical" evidence="18">
    <location>
        <begin position="275"/>
        <end position="293"/>
    </location>
</feature>
<evidence type="ECO:0000256" key="12">
    <source>
        <dbReference type="ARBA" id="ARBA00023170"/>
    </source>
</evidence>
<dbReference type="PROSITE" id="PS00236">
    <property type="entry name" value="NEUROTR_ION_CHANNEL"/>
    <property type="match status" value="1"/>
</dbReference>
<evidence type="ECO:0000256" key="15">
    <source>
        <dbReference type="ARBA" id="ARBA00023286"/>
    </source>
</evidence>
<dbReference type="InterPro" id="IPR002394">
    <property type="entry name" value="Nicotinic_acetylcholine_rcpt"/>
</dbReference>
<dbReference type="SUPFAM" id="SSF90112">
    <property type="entry name" value="Neurotransmitter-gated ion-channel transmembrane pore"/>
    <property type="match status" value="1"/>
</dbReference>
<dbReference type="RefSeq" id="XP_022825065.1">
    <property type="nucleotide sequence ID" value="XM_022969297.1"/>
</dbReference>
<dbReference type="Gene3D" id="2.70.170.10">
    <property type="entry name" value="Neurotransmitter-gated ion-channel ligand-binding domain"/>
    <property type="match status" value="1"/>
</dbReference>
<name>A0A9J7IVT0_SPOLT</name>
<evidence type="ECO:0000256" key="10">
    <source>
        <dbReference type="ARBA" id="ARBA00023136"/>
    </source>
</evidence>
<evidence type="ECO:0000256" key="2">
    <source>
        <dbReference type="ARBA" id="ARBA00009237"/>
    </source>
</evidence>
<keyword evidence="6 18" id="KW-0732">Signal</keyword>
<dbReference type="InterPro" id="IPR036719">
    <property type="entry name" value="Neuro-gated_channel_TM_sf"/>
</dbReference>
<keyword evidence="8" id="KW-0770">Synapse</keyword>
<feature type="chain" id="PRO_5039962252" evidence="18">
    <location>
        <begin position="20"/>
        <end position="579"/>
    </location>
</feature>
<dbReference type="CTD" id="100126154"/>
<evidence type="ECO:0000256" key="3">
    <source>
        <dbReference type="ARBA" id="ARBA00022448"/>
    </source>
</evidence>
<accession>A0A9J7IVT0</accession>
<evidence type="ECO:0000259" key="19">
    <source>
        <dbReference type="Pfam" id="PF02931"/>
    </source>
</evidence>
<dbReference type="GO" id="GO:0022848">
    <property type="term" value="F:acetylcholine-gated monoatomic cation-selective channel activity"/>
    <property type="evidence" value="ECO:0007669"/>
    <property type="project" value="InterPro"/>
</dbReference>
<keyword evidence="14" id="KW-0628">Postsynaptic cell membrane</keyword>
<evidence type="ECO:0000259" key="20">
    <source>
        <dbReference type="Pfam" id="PF02932"/>
    </source>
</evidence>
<evidence type="ECO:0000313" key="22">
    <source>
        <dbReference type="RefSeq" id="XP_022825065.1"/>
    </source>
</evidence>
<dbReference type="PRINTS" id="PR00254">
    <property type="entry name" value="NICOTINICR"/>
</dbReference>
<evidence type="ECO:0000256" key="1">
    <source>
        <dbReference type="ARBA" id="ARBA00003328"/>
    </source>
</evidence>
<dbReference type="NCBIfam" id="TIGR00860">
    <property type="entry name" value="LIC"/>
    <property type="match status" value="1"/>
</dbReference>
<keyword evidence="3 18" id="KW-0813">Transport</keyword>
<keyword evidence="12" id="KW-0675">Receptor</keyword>
<evidence type="ECO:0000256" key="7">
    <source>
        <dbReference type="ARBA" id="ARBA00022989"/>
    </source>
</evidence>
<keyword evidence="15" id="KW-1071">Ligand-gated ion channel</keyword>
<dbReference type="GO" id="GO:0045211">
    <property type="term" value="C:postsynaptic membrane"/>
    <property type="evidence" value="ECO:0007669"/>
    <property type="project" value="UniProtKB-SubCell"/>
</dbReference>
<evidence type="ECO:0000256" key="14">
    <source>
        <dbReference type="ARBA" id="ARBA00023257"/>
    </source>
</evidence>
<dbReference type="Gene3D" id="1.20.58.390">
    <property type="entry name" value="Neurotransmitter-gated ion-channel transmembrane domain"/>
    <property type="match status" value="2"/>
</dbReference>
<dbReference type="FunFam" id="1.20.58.390:FF:000022">
    <property type="entry name" value="Nicotinic acetylcholine receptor subunit alpha4"/>
    <property type="match status" value="1"/>
</dbReference>
<sequence length="579" mass="64847">MAAIVWWLAATCLLRAATAGNPDAKRLYDDLLSNYNKLVRPVVNTTDVLRVCIKLKLSQLIDVNLKNQIMTTNLWVEQSWYDYKLRWEPREYGGVHMLHVPSDHIWRPDIVLYNNADGNYEVTLMTKATVYYNGMVVWQPPAVYKSSCSIDVEFFPYDVQTCVLKLGSWTYDGFKVDLRHMDEQAGSNVVSVGVDLSEFYMSVEWDILEVPAVRNEKFYTCCDEPYLDITFNITMRRKTLFYTVNIIIPCMGISFLTVLTFYLPSDSGEKVTLSISILISLHVFFLLVVEIIPPTSLVVPLLGKYLIFAMILVSISICVTVVVLNVHFRSPQTHRMAPWVKRVFIHILPRLLFMKRPQYKFDTTRSRYTACGVVVRCGGAARPLYPYRLAAADDDCCAPGAWPPPAAPPPRPLTRTPSKEDLTHTTYLNSGMGDSNRFGGSCLVHGSSDGGAGLGSGLAGGLAGGLANAEDETLSPVPDPPPGFSHSACPPEVHKTCFCVRFIAEHTRMLEDSTKVKEDWKYVAMVLDRLFLWIFTLAVLVGTAGIILQAPTLYDDRVPIDKHFNQYATSSLVRCPPPS</sequence>
<evidence type="ECO:0000256" key="13">
    <source>
        <dbReference type="ARBA" id="ARBA00023180"/>
    </source>
</evidence>
<evidence type="ECO:0000256" key="17">
    <source>
        <dbReference type="ARBA" id="ARBA00034104"/>
    </source>
</evidence>
<keyword evidence="9 18" id="KW-0406">Ion transport</keyword>
<comment type="similarity">
    <text evidence="2">Belongs to the ligand-gated ion channel (TC 1.A.9) family. Acetylcholine receptor (TC 1.A.9.1) subfamily.</text>
</comment>